<keyword evidence="1 3" id="KW-0378">Hydrolase</keyword>
<sequence length="407" mass="45287">MKLHTQTEDLKQLIERVTDYTLDMDLTWDWPCGVAYYGVSRAYEATGNKRYLERMEAWVDEYIEAGLPPVWTVNACAMGHMLLTLYAETKNPKYLDLIKSKIDYLEKDALRFGDGVLQHTVSANNDFPEQAWADTLFMAAYFLLRAGILLDRKDLIHDALHQYFWHINYLQDEDTGLWYHGYNNVKQDHMSGMYWARANAWGAYTMSRAAKVLPEAYLYPPMMHIWSSLRDQLAAIKKLQKDDGLWGTVLDQPEAYGEVSATAGIAAAMIVQGNPLHGKYVRKALDGVIANITDRGRVLNVSGGTAVMNDLEGYLGIDRKWAQGWGQGLALALLTAALENQEHEERIAKKRGSMDRVDSDVLAAEMEGMVAEESSALSTGASAESTNASEGGTDANAEGIGAGVKQL</sequence>
<evidence type="ECO:0000256" key="1">
    <source>
        <dbReference type="ARBA" id="ARBA00022801"/>
    </source>
</evidence>
<dbReference type="InterPro" id="IPR010905">
    <property type="entry name" value="Glyco_hydro_88"/>
</dbReference>
<organism evidence="3 4">
    <name type="scientific">Saccharibacillus kuerlensis</name>
    <dbReference type="NCBI Taxonomy" id="459527"/>
    <lineage>
        <taxon>Bacteria</taxon>
        <taxon>Bacillati</taxon>
        <taxon>Bacillota</taxon>
        <taxon>Bacilli</taxon>
        <taxon>Bacillales</taxon>
        <taxon>Paenibacillaceae</taxon>
        <taxon>Saccharibacillus</taxon>
    </lineage>
</organism>
<evidence type="ECO:0000313" key="4">
    <source>
        <dbReference type="Proteomes" id="UP000606653"/>
    </source>
</evidence>
<reference evidence="4" key="1">
    <citation type="journal article" date="2019" name="Int. J. Syst. Evol. Microbiol.">
        <title>The Global Catalogue of Microorganisms (GCM) 10K type strain sequencing project: providing services to taxonomists for standard genome sequencing and annotation.</title>
        <authorList>
            <consortium name="The Broad Institute Genomics Platform"/>
            <consortium name="The Broad Institute Genome Sequencing Center for Infectious Disease"/>
            <person name="Wu L."/>
            <person name="Ma J."/>
        </authorList>
    </citation>
    <scope>NUCLEOTIDE SEQUENCE [LARGE SCALE GENOMIC DNA]</scope>
    <source>
        <strain evidence="4">CGMCC 1.6964</strain>
    </source>
</reference>
<dbReference type="SUPFAM" id="SSF48208">
    <property type="entry name" value="Six-hairpin glycosidases"/>
    <property type="match status" value="1"/>
</dbReference>
<accession>A0ABQ2L7L5</accession>
<feature type="region of interest" description="Disordered" evidence="2">
    <location>
        <begin position="373"/>
        <end position="407"/>
    </location>
</feature>
<dbReference type="PANTHER" id="PTHR33886">
    <property type="entry name" value="UNSATURATED RHAMNOGALACTURONAN HYDROLASE (EUROFUNG)"/>
    <property type="match status" value="1"/>
</dbReference>
<keyword evidence="4" id="KW-1185">Reference proteome</keyword>
<evidence type="ECO:0000256" key="2">
    <source>
        <dbReference type="SAM" id="MobiDB-lite"/>
    </source>
</evidence>
<dbReference type="Proteomes" id="UP000606653">
    <property type="component" value="Unassembled WGS sequence"/>
</dbReference>
<dbReference type="InterPro" id="IPR008928">
    <property type="entry name" value="6-hairpin_glycosidase_sf"/>
</dbReference>
<evidence type="ECO:0000313" key="3">
    <source>
        <dbReference type="EMBL" id="GGO04846.1"/>
    </source>
</evidence>
<dbReference type="InterPro" id="IPR012341">
    <property type="entry name" value="6hp_glycosidase-like_sf"/>
</dbReference>
<gene>
    <name evidence="3" type="primary">yesR</name>
    <name evidence="3" type="ORF">GCM10010969_30560</name>
</gene>
<feature type="compositionally biased region" description="Polar residues" evidence="2">
    <location>
        <begin position="375"/>
        <end position="390"/>
    </location>
</feature>
<name>A0ABQ2L7L5_9BACL</name>
<dbReference type="Gene3D" id="1.50.10.10">
    <property type="match status" value="1"/>
</dbReference>
<dbReference type="GO" id="GO:0016787">
    <property type="term" value="F:hydrolase activity"/>
    <property type="evidence" value="ECO:0007669"/>
    <property type="project" value="UniProtKB-KW"/>
</dbReference>
<protein>
    <submittedName>
        <fullName evidence="3">Unsaturated rhamnogalacturonyl hydrolase YesR</fullName>
    </submittedName>
</protein>
<dbReference type="PANTHER" id="PTHR33886:SF8">
    <property type="entry name" value="UNSATURATED RHAMNOGALACTURONAN HYDROLASE (EUROFUNG)"/>
    <property type="match status" value="1"/>
</dbReference>
<dbReference type="Pfam" id="PF07470">
    <property type="entry name" value="Glyco_hydro_88"/>
    <property type="match status" value="1"/>
</dbReference>
<dbReference type="EMBL" id="BMLN01000009">
    <property type="protein sequence ID" value="GGO04846.1"/>
    <property type="molecule type" value="Genomic_DNA"/>
</dbReference>
<proteinExistence type="predicted"/>
<comment type="caution">
    <text evidence="3">The sequence shown here is derived from an EMBL/GenBank/DDBJ whole genome shotgun (WGS) entry which is preliminary data.</text>
</comment>
<dbReference type="InterPro" id="IPR052043">
    <property type="entry name" value="PolySaccharide_Degr_Enz"/>
</dbReference>